<evidence type="ECO:0000313" key="2">
    <source>
        <dbReference type="EMBL" id="KAF5253536.1"/>
    </source>
</evidence>
<organism evidence="2 3">
    <name type="scientific">Fusarium anthophilum</name>
    <dbReference type="NCBI Taxonomy" id="48485"/>
    <lineage>
        <taxon>Eukaryota</taxon>
        <taxon>Fungi</taxon>
        <taxon>Dikarya</taxon>
        <taxon>Ascomycota</taxon>
        <taxon>Pezizomycotina</taxon>
        <taxon>Sordariomycetes</taxon>
        <taxon>Hypocreomycetidae</taxon>
        <taxon>Hypocreales</taxon>
        <taxon>Nectriaceae</taxon>
        <taxon>Fusarium</taxon>
        <taxon>Fusarium fujikuroi species complex</taxon>
    </lineage>
</organism>
<dbReference type="EMBL" id="JABEVY010000034">
    <property type="protein sequence ID" value="KAF5253536.1"/>
    <property type="molecule type" value="Genomic_DNA"/>
</dbReference>
<keyword evidence="3" id="KW-1185">Reference proteome</keyword>
<keyword evidence="1" id="KW-0732">Signal</keyword>
<proteinExistence type="predicted"/>
<name>A0A8H5EBA7_9HYPO</name>
<accession>A0A8H5EBA7</accession>
<sequence length="109" mass="12431">MLYSVVVNIAILPFAAMALLTARDAIHADDLERYDEVMKTIAGNQILNFYPDNLVIKLDIHEYPAEQIVRSEVFKPSGDADAYFKQEDELAKEFLQQYSGKEQCNLEES</sequence>
<evidence type="ECO:0000313" key="3">
    <source>
        <dbReference type="Proteomes" id="UP000573603"/>
    </source>
</evidence>
<protein>
    <submittedName>
        <fullName evidence="2">Uncharacterized protein</fullName>
    </submittedName>
</protein>
<gene>
    <name evidence="2" type="ORF">FANTH_1607</name>
</gene>
<evidence type="ECO:0000256" key="1">
    <source>
        <dbReference type="SAM" id="SignalP"/>
    </source>
</evidence>
<dbReference type="Proteomes" id="UP000573603">
    <property type="component" value="Unassembled WGS sequence"/>
</dbReference>
<dbReference type="AlphaFoldDB" id="A0A8H5EBA7"/>
<comment type="caution">
    <text evidence="2">The sequence shown here is derived from an EMBL/GenBank/DDBJ whole genome shotgun (WGS) entry which is preliminary data.</text>
</comment>
<feature type="signal peptide" evidence="1">
    <location>
        <begin position="1"/>
        <end position="28"/>
    </location>
</feature>
<reference evidence="2 3" key="1">
    <citation type="journal article" date="2020" name="BMC Genomics">
        <title>Correction to: Identification and distribution of gene clusters required for synthesis of sphingolipid metabolism inhibitors in diverse species of the filamentous fungus Fusarium.</title>
        <authorList>
            <person name="Kim H.S."/>
            <person name="Lohmar J.M."/>
            <person name="Busman M."/>
            <person name="Brown D.W."/>
            <person name="Naumann T.A."/>
            <person name="Divon H.H."/>
            <person name="Lysoe E."/>
            <person name="Uhlig S."/>
            <person name="Proctor R.H."/>
        </authorList>
    </citation>
    <scope>NUCLEOTIDE SEQUENCE [LARGE SCALE GENOMIC DNA]</scope>
    <source>
        <strain evidence="2 3">NRRL 25214</strain>
    </source>
</reference>
<feature type="chain" id="PRO_5034277849" evidence="1">
    <location>
        <begin position="29"/>
        <end position="109"/>
    </location>
</feature>